<evidence type="ECO:0000256" key="2">
    <source>
        <dbReference type="SAM" id="Phobius"/>
    </source>
</evidence>
<accession>A0A6C0Y649</accession>
<dbReference type="RefSeq" id="WP_163146389.1">
    <property type="nucleotide sequence ID" value="NZ_CP044456.1"/>
</dbReference>
<evidence type="ECO:0000313" key="4">
    <source>
        <dbReference type="Proteomes" id="UP000503440"/>
    </source>
</evidence>
<dbReference type="EMBL" id="CP044456">
    <property type="protein sequence ID" value="QIC71731.1"/>
    <property type="molecule type" value="Genomic_DNA"/>
</dbReference>
<organism evidence="3 4">
    <name type="scientific">Acinetobacter indicus</name>
    <dbReference type="NCBI Taxonomy" id="756892"/>
    <lineage>
        <taxon>Bacteria</taxon>
        <taxon>Pseudomonadati</taxon>
        <taxon>Pseudomonadota</taxon>
        <taxon>Gammaproteobacteria</taxon>
        <taxon>Moraxellales</taxon>
        <taxon>Moraxellaceae</taxon>
        <taxon>Acinetobacter</taxon>
    </lineage>
</organism>
<feature type="transmembrane region" description="Helical" evidence="2">
    <location>
        <begin position="6"/>
        <end position="28"/>
    </location>
</feature>
<evidence type="ECO:0000256" key="1">
    <source>
        <dbReference type="SAM" id="MobiDB-lite"/>
    </source>
</evidence>
<proteinExistence type="predicted"/>
<dbReference type="Proteomes" id="UP000503440">
    <property type="component" value="Plasmid pB18-1"/>
</dbReference>
<keyword evidence="2" id="KW-0472">Membrane</keyword>
<name>A0A6C0Y649_9GAMM</name>
<keyword evidence="2" id="KW-1133">Transmembrane helix</keyword>
<evidence type="ECO:0000313" key="3">
    <source>
        <dbReference type="EMBL" id="QIC71731.1"/>
    </source>
</evidence>
<gene>
    <name evidence="3" type="ORF">FSC09_15160</name>
</gene>
<dbReference type="AlphaFoldDB" id="A0A6C0Y649"/>
<keyword evidence="2" id="KW-0812">Transmembrane</keyword>
<keyword evidence="3" id="KW-0614">Plasmid</keyword>
<feature type="region of interest" description="Disordered" evidence="1">
    <location>
        <begin position="81"/>
        <end position="104"/>
    </location>
</feature>
<reference evidence="3 4" key="1">
    <citation type="submission" date="2019-09" db="EMBL/GenBank/DDBJ databases">
        <title>Non-baumannii Acinetobacter spp. carrying blaNDM-1 isolated in China.</title>
        <authorList>
            <person name="Cui C."/>
            <person name="Chen C."/>
            <person name="Sun J."/>
            <person name="Liu Y."/>
        </authorList>
    </citation>
    <scope>NUCLEOTIDE SEQUENCE [LARGE SCALE GENOMIC DNA]</scope>
    <source>
        <strain evidence="3 4">B18</strain>
        <plasmid evidence="4">pb18-1</plasmid>
    </source>
</reference>
<sequence>MQAIRAIIVAFVALAAPAIICAILWGVIMGGGAVKDFYNNTVGGIIKEYGLFGSSPIYIKDDERRERIMAEQRKEYEEILARSGKSPATVKPEEEAETVSTEELTGAPEIAKTVNEWSVQQAKNPPMSPIAQATAFLSSMKSTVNDGVKHNELTEQDIAVITKALLSSDIEKLAELDKIYGRKNLVIENAEGVTKRLYERPNGKLAVLTLSKKLSEELEAEKAK</sequence>
<protein>
    <submittedName>
        <fullName evidence="3">Uncharacterized protein</fullName>
    </submittedName>
</protein>
<geneLocation type="plasmid" evidence="4">
    <name>pb18-1</name>
</geneLocation>